<gene>
    <name evidence="1" type="ORF">L6164_023748</name>
</gene>
<evidence type="ECO:0000313" key="1">
    <source>
        <dbReference type="EMBL" id="KAI4324191.1"/>
    </source>
</evidence>
<accession>A0ACB9MKM2</accession>
<dbReference type="Proteomes" id="UP000828941">
    <property type="component" value="Chromosome 9"/>
</dbReference>
<proteinExistence type="predicted"/>
<evidence type="ECO:0000313" key="2">
    <source>
        <dbReference type="Proteomes" id="UP000828941"/>
    </source>
</evidence>
<organism evidence="1 2">
    <name type="scientific">Bauhinia variegata</name>
    <name type="common">Purple orchid tree</name>
    <name type="synonym">Phanera variegata</name>
    <dbReference type="NCBI Taxonomy" id="167791"/>
    <lineage>
        <taxon>Eukaryota</taxon>
        <taxon>Viridiplantae</taxon>
        <taxon>Streptophyta</taxon>
        <taxon>Embryophyta</taxon>
        <taxon>Tracheophyta</taxon>
        <taxon>Spermatophyta</taxon>
        <taxon>Magnoliopsida</taxon>
        <taxon>eudicotyledons</taxon>
        <taxon>Gunneridae</taxon>
        <taxon>Pentapetalae</taxon>
        <taxon>rosids</taxon>
        <taxon>fabids</taxon>
        <taxon>Fabales</taxon>
        <taxon>Fabaceae</taxon>
        <taxon>Cercidoideae</taxon>
        <taxon>Cercideae</taxon>
        <taxon>Bauhiniinae</taxon>
        <taxon>Bauhinia</taxon>
    </lineage>
</organism>
<dbReference type="EMBL" id="CM039434">
    <property type="protein sequence ID" value="KAI4324191.1"/>
    <property type="molecule type" value="Genomic_DNA"/>
</dbReference>
<keyword evidence="2" id="KW-1185">Reference proteome</keyword>
<protein>
    <submittedName>
        <fullName evidence="1">Uncharacterized protein</fullName>
    </submittedName>
</protein>
<reference evidence="1 2" key="1">
    <citation type="journal article" date="2022" name="DNA Res.">
        <title>Chromosomal-level genome assembly of the orchid tree Bauhinia variegata (Leguminosae; Cercidoideae) supports the allotetraploid origin hypothesis of Bauhinia.</title>
        <authorList>
            <person name="Zhong Y."/>
            <person name="Chen Y."/>
            <person name="Zheng D."/>
            <person name="Pang J."/>
            <person name="Liu Y."/>
            <person name="Luo S."/>
            <person name="Meng S."/>
            <person name="Qian L."/>
            <person name="Wei D."/>
            <person name="Dai S."/>
            <person name="Zhou R."/>
        </authorList>
    </citation>
    <scope>NUCLEOTIDE SEQUENCE [LARGE SCALE GENOMIC DNA]</scope>
    <source>
        <strain evidence="1">BV-YZ2020</strain>
    </source>
</reference>
<comment type="caution">
    <text evidence="1">The sequence shown here is derived from an EMBL/GenBank/DDBJ whole genome shotgun (WGS) entry which is preliminary data.</text>
</comment>
<name>A0ACB9MKM2_BAUVA</name>
<sequence length="109" mass="12895">MARFLTLINFVLETIPIYNMFTTMIPKEVLNEIKRIQRRFLWRHGLEEGKIHYVSWNTICQPKQCGGLGIRGLHLMNVACFLKAGWRMKENTNELWKQVIRGKYGRNAD</sequence>